<evidence type="ECO:0000313" key="3">
    <source>
        <dbReference type="Proteomes" id="UP000007646"/>
    </source>
</evidence>
<organism evidence="2 3">
    <name type="scientific">Loxodonta africana</name>
    <name type="common">African elephant</name>
    <dbReference type="NCBI Taxonomy" id="9785"/>
    <lineage>
        <taxon>Eukaryota</taxon>
        <taxon>Metazoa</taxon>
        <taxon>Chordata</taxon>
        <taxon>Craniata</taxon>
        <taxon>Vertebrata</taxon>
        <taxon>Euteleostomi</taxon>
        <taxon>Mammalia</taxon>
        <taxon>Eutheria</taxon>
        <taxon>Afrotheria</taxon>
        <taxon>Proboscidea</taxon>
        <taxon>Elephantidae</taxon>
        <taxon>Loxodonta</taxon>
    </lineage>
</organism>
<feature type="transmembrane region" description="Helical" evidence="1">
    <location>
        <begin position="23"/>
        <end position="42"/>
    </location>
</feature>
<dbReference type="OMA" id="HWEFNFS"/>
<keyword evidence="1" id="KW-1133">Transmembrane helix</keyword>
<reference evidence="2" key="3">
    <citation type="submission" date="2025-09" db="UniProtKB">
        <authorList>
            <consortium name="Ensembl"/>
        </authorList>
    </citation>
    <scope>IDENTIFICATION</scope>
    <source>
        <strain evidence="2">Isolate ISIS603380</strain>
    </source>
</reference>
<reference evidence="2" key="2">
    <citation type="submission" date="2025-08" db="UniProtKB">
        <authorList>
            <consortium name="Ensembl"/>
        </authorList>
    </citation>
    <scope>IDENTIFICATION</scope>
    <source>
        <strain evidence="2">Isolate ISIS603380</strain>
    </source>
</reference>
<evidence type="ECO:0000313" key="2">
    <source>
        <dbReference type="Ensembl" id="ENSLAFP00000023331.1"/>
    </source>
</evidence>
<dbReference type="Proteomes" id="UP000007646">
    <property type="component" value="Unassembled WGS sequence"/>
</dbReference>
<feature type="transmembrane region" description="Helical" evidence="1">
    <location>
        <begin position="102"/>
        <end position="125"/>
    </location>
</feature>
<keyword evidence="1" id="KW-0812">Transmembrane</keyword>
<accession>G3U673</accession>
<dbReference type="GeneTree" id="ENSGT00520000056155"/>
<reference evidence="2 3" key="1">
    <citation type="submission" date="2009-06" db="EMBL/GenBank/DDBJ databases">
        <title>The Genome Sequence of Loxodonta africana (African elephant).</title>
        <authorList>
            <person name="Di Palma F."/>
            <person name="Heiman D."/>
            <person name="Young S."/>
            <person name="Johnson J."/>
            <person name="Lander E.S."/>
            <person name="Lindblad-Toh K."/>
        </authorList>
    </citation>
    <scope>NUCLEOTIDE SEQUENCE [LARGE SCALE GENOMIC DNA]</scope>
    <source>
        <strain evidence="2 3">Isolate ISIS603380</strain>
    </source>
</reference>
<protein>
    <submittedName>
        <fullName evidence="2">Uncharacterized protein</fullName>
    </submittedName>
</protein>
<name>G3U673_LOXAF</name>
<dbReference type="Ensembl" id="ENSLAFT00000033356.1">
    <property type="protein sequence ID" value="ENSLAFP00000023331.1"/>
    <property type="gene ID" value="ENSLAFG00000029749.1"/>
</dbReference>
<feature type="transmembrane region" description="Helical" evidence="1">
    <location>
        <begin position="137"/>
        <end position="160"/>
    </location>
</feature>
<dbReference type="InParanoid" id="G3U673"/>
<keyword evidence="1" id="KW-0472">Membrane</keyword>
<proteinExistence type="predicted"/>
<sequence>CSSLTCFLIYFSRLEMKHFLRKLLGLLFSYMSWTCGIILAMSRSWRVWEVDSEIVPMVSIGLWEVFYIQDLNISGVLVKMGQVCVMDGSWALPDEITYAQELIVLANLMKSVVLSFGTTTLWVSWIKAPYPEFLRMYYRICTHLLLLSSCCTLSAVIWNFSADFSGETTFDFPESFPVKKEALIRERGSYVLPLAITTTFLSVISAFSFLFERYLLTQIHVEPTILGRSSKQRV</sequence>
<feature type="transmembrane region" description="Helical" evidence="1">
    <location>
        <begin position="190"/>
        <end position="211"/>
    </location>
</feature>
<dbReference type="AlphaFoldDB" id="G3U673"/>
<dbReference type="eggNOG" id="ENOG502RU02">
    <property type="taxonomic scope" value="Eukaryota"/>
</dbReference>
<dbReference type="Gene3D" id="1.20.140.150">
    <property type="match status" value="1"/>
</dbReference>
<keyword evidence="3" id="KW-1185">Reference proteome</keyword>
<evidence type="ECO:0000256" key="1">
    <source>
        <dbReference type="SAM" id="Phobius"/>
    </source>
</evidence>